<dbReference type="STRING" id="1123269.NX02_07545"/>
<feature type="region of interest" description="Disordered" evidence="1">
    <location>
        <begin position="400"/>
        <end position="426"/>
    </location>
</feature>
<dbReference type="Gene3D" id="3.20.20.80">
    <property type="entry name" value="Glycosidases"/>
    <property type="match status" value="1"/>
</dbReference>
<dbReference type="InterPro" id="IPR017853">
    <property type="entry name" value="GH"/>
</dbReference>
<keyword evidence="5" id="KW-1185">Reference proteome</keyword>
<evidence type="ECO:0000313" key="5">
    <source>
        <dbReference type="Proteomes" id="UP000018851"/>
    </source>
</evidence>
<name>W0A5K4_9SPHN</name>
<accession>W0A5K4</accession>
<dbReference type="Pfam" id="PF22848">
    <property type="entry name" value="ASD1_dom"/>
    <property type="match status" value="1"/>
</dbReference>
<keyword evidence="2" id="KW-0732">Signal</keyword>
<dbReference type="Proteomes" id="UP000018851">
    <property type="component" value="Chromosome"/>
</dbReference>
<dbReference type="PANTHER" id="PTHR43576">
    <property type="entry name" value="ALPHA-L-ARABINOFURANOSIDASE C-RELATED"/>
    <property type="match status" value="1"/>
</dbReference>
<evidence type="ECO:0000259" key="3">
    <source>
        <dbReference type="Pfam" id="PF22848"/>
    </source>
</evidence>
<dbReference type="EMBL" id="CP006644">
    <property type="protein sequence ID" value="AHE53234.1"/>
    <property type="molecule type" value="Genomic_DNA"/>
</dbReference>
<protein>
    <recommendedName>
        <fullName evidence="3">Alpha-L-arabinofuranosidase 1 catalytic domain-containing protein</fullName>
    </recommendedName>
</protein>
<dbReference type="HOGENOM" id="CLU_572245_0_0_5"/>
<feature type="chain" id="PRO_5004785098" description="Alpha-L-arabinofuranosidase 1 catalytic domain-containing protein" evidence="2">
    <location>
        <begin position="22"/>
        <end position="477"/>
    </location>
</feature>
<evidence type="ECO:0000256" key="2">
    <source>
        <dbReference type="SAM" id="SignalP"/>
    </source>
</evidence>
<dbReference type="GO" id="GO:0000272">
    <property type="term" value="P:polysaccharide catabolic process"/>
    <property type="evidence" value="ECO:0007669"/>
    <property type="project" value="TreeGrafter"/>
</dbReference>
<dbReference type="RefSeq" id="WP_025291502.1">
    <property type="nucleotide sequence ID" value="NZ_CP006644.1"/>
</dbReference>
<feature type="compositionally biased region" description="Gly residues" evidence="1">
    <location>
        <begin position="405"/>
        <end position="414"/>
    </location>
</feature>
<proteinExistence type="predicted"/>
<sequence>MTYVFRGAMLTTLLYASAATAAPPPASVTVRIDAARRAAAVTPYQYGMFIEPIGGLVARTLWAEMLDDRKFYYAVVSPQHDVPPPPNVEGRPGVSYRKWRPIGGDDAVVMDTRAPFVGSQSPSVGVAGDAPRGLSQAGIGVAAGKRYTGHLWLSGDPGAKVVVTLIWGSRPQDRQSVTLPAASEPWQQAAFAFTPTAATLDARLEITGSGSGRFRIGAISLMPEDNINGWRADTTAIARSLKSGFWRLPGGNFLSNWDWHEALGPRDRRSPMFDHAWSAMQTNDLGMDEWMELTRILGVEPYVTVNAGLGDANSAAEEVEYLNGPVTSEWGAKRAANGHPEPYGVRWWNIGNEPYGWWQIGKTSLDYYMIKHNEFARAMKARDPSITLIASGAMPDQLHPVNGGAKPGQRGGVKAGQRSRRDDDMERAPIGALSISSRPFSPGYGDGISPVFGSADTVAWFCSALLADRRPADCLRR</sequence>
<organism evidence="4 5">
    <name type="scientific">Sphingomonas sanxanigenens DSM 19645 = NX02</name>
    <dbReference type="NCBI Taxonomy" id="1123269"/>
    <lineage>
        <taxon>Bacteria</taxon>
        <taxon>Pseudomonadati</taxon>
        <taxon>Pseudomonadota</taxon>
        <taxon>Alphaproteobacteria</taxon>
        <taxon>Sphingomonadales</taxon>
        <taxon>Sphingomonadaceae</taxon>
        <taxon>Sphingomonas</taxon>
    </lineage>
</organism>
<dbReference type="PANTHER" id="PTHR43576:SF3">
    <property type="entry name" value="ALPHA-L-ARABINOFURANOSIDASE C"/>
    <property type="match status" value="1"/>
</dbReference>
<dbReference type="InterPro" id="IPR055235">
    <property type="entry name" value="ASD1_cat"/>
</dbReference>
<feature type="signal peptide" evidence="2">
    <location>
        <begin position="1"/>
        <end position="21"/>
    </location>
</feature>
<dbReference type="KEGG" id="ssan:NX02_07545"/>
<dbReference type="AlphaFoldDB" id="W0A5K4"/>
<evidence type="ECO:0000313" key="4">
    <source>
        <dbReference type="EMBL" id="AHE53234.1"/>
    </source>
</evidence>
<dbReference type="eggNOG" id="COG3534">
    <property type="taxonomic scope" value="Bacteria"/>
</dbReference>
<evidence type="ECO:0000256" key="1">
    <source>
        <dbReference type="SAM" id="MobiDB-lite"/>
    </source>
</evidence>
<dbReference type="SUPFAM" id="SSF51445">
    <property type="entry name" value="(Trans)glycosidases"/>
    <property type="match status" value="1"/>
</dbReference>
<reference evidence="4 5" key="1">
    <citation type="submission" date="2013-07" db="EMBL/GenBank/DDBJ databases">
        <title>Completed genome of Sphingomonas sanxanigenens NX02.</title>
        <authorList>
            <person name="Ma T."/>
            <person name="Huang H."/>
            <person name="Wu M."/>
            <person name="Li X."/>
            <person name="Li G."/>
        </authorList>
    </citation>
    <scope>NUCLEOTIDE SEQUENCE [LARGE SCALE GENOMIC DNA]</scope>
    <source>
        <strain evidence="4 5">NX02</strain>
    </source>
</reference>
<feature type="domain" description="Alpha-L-arabinofuranosidase 1 catalytic" evidence="3">
    <location>
        <begin position="239"/>
        <end position="397"/>
    </location>
</feature>
<gene>
    <name evidence="4" type="ORF">NX02_07545</name>
</gene>